<protein>
    <submittedName>
        <fullName evidence="7">Cytochrome c</fullName>
    </submittedName>
</protein>
<dbReference type="GO" id="GO:0046872">
    <property type="term" value="F:metal ion binding"/>
    <property type="evidence" value="ECO:0007669"/>
    <property type="project" value="UniProtKB-KW"/>
</dbReference>
<dbReference type="Proteomes" id="UP000316562">
    <property type="component" value="Unassembled WGS sequence"/>
</dbReference>
<evidence type="ECO:0000259" key="6">
    <source>
        <dbReference type="PROSITE" id="PS51007"/>
    </source>
</evidence>
<reference evidence="7 8" key="1">
    <citation type="journal article" date="2019" name="ISME J.">
        <title>Insights into ecological role of a new deltaproteobacterial order Candidatus Acidulodesulfobacterales by metagenomics and metatranscriptomics.</title>
        <authorList>
            <person name="Tan S."/>
            <person name="Liu J."/>
            <person name="Fang Y."/>
            <person name="Hedlund B.P."/>
            <person name="Lian Z.H."/>
            <person name="Huang L.Y."/>
            <person name="Li J.T."/>
            <person name="Huang L.N."/>
            <person name="Li W.J."/>
            <person name="Jiang H.C."/>
            <person name="Dong H.L."/>
            <person name="Shu W.S."/>
        </authorList>
    </citation>
    <scope>NUCLEOTIDE SEQUENCE [LARGE SCALE GENOMIC DNA]</scope>
    <source>
        <strain evidence="7">AP2</strain>
    </source>
</reference>
<dbReference type="GO" id="GO:0020037">
    <property type="term" value="F:heme binding"/>
    <property type="evidence" value="ECO:0007669"/>
    <property type="project" value="InterPro"/>
</dbReference>
<dbReference type="Gene3D" id="1.10.760.10">
    <property type="entry name" value="Cytochrome c-like domain"/>
    <property type="match status" value="1"/>
</dbReference>
<feature type="domain" description="Cytochrome c" evidence="6">
    <location>
        <begin position="22"/>
        <end position="115"/>
    </location>
</feature>
<evidence type="ECO:0000313" key="8">
    <source>
        <dbReference type="Proteomes" id="UP000316562"/>
    </source>
</evidence>
<feature type="chain" id="PRO_5021917666" evidence="5">
    <location>
        <begin position="25"/>
        <end position="115"/>
    </location>
</feature>
<keyword evidence="3 4" id="KW-0408">Iron</keyword>
<keyword evidence="5" id="KW-0732">Signal</keyword>
<dbReference type="AlphaFoldDB" id="A0A519BEU3"/>
<comment type="caution">
    <text evidence="7">The sequence shown here is derived from an EMBL/GenBank/DDBJ whole genome shotgun (WGS) entry which is preliminary data.</text>
</comment>
<name>A0A519BEU3_ACIG2</name>
<keyword evidence="1 4" id="KW-0349">Heme</keyword>
<dbReference type="InterPro" id="IPR036909">
    <property type="entry name" value="Cyt_c-like_dom_sf"/>
</dbReference>
<accession>A0A519BEU3</accession>
<proteinExistence type="predicted"/>
<dbReference type="SUPFAM" id="SSF46626">
    <property type="entry name" value="Cytochrome c"/>
    <property type="match status" value="1"/>
</dbReference>
<organism evidence="7 8">
    <name type="scientific">Acididesulfobacter guangdongensis</name>
    <dbReference type="NCBI Taxonomy" id="2597225"/>
    <lineage>
        <taxon>Bacteria</taxon>
        <taxon>Deltaproteobacteria</taxon>
        <taxon>Candidatus Acidulodesulfobacterales</taxon>
        <taxon>Candidatus Acididesulfobacter</taxon>
    </lineage>
</organism>
<dbReference type="PROSITE" id="PS51007">
    <property type="entry name" value="CYTC"/>
    <property type="match status" value="1"/>
</dbReference>
<evidence type="ECO:0000256" key="4">
    <source>
        <dbReference type="PROSITE-ProRule" id="PRU00433"/>
    </source>
</evidence>
<evidence type="ECO:0000256" key="1">
    <source>
        <dbReference type="ARBA" id="ARBA00022617"/>
    </source>
</evidence>
<gene>
    <name evidence="7" type="ORF">EVJ46_09735</name>
</gene>
<dbReference type="PANTHER" id="PTHR33546">
    <property type="entry name" value="LARGE, MULTIFUNCTIONAL SECRETED PROTEIN-RELATED"/>
    <property type="match status" value="1"/>
</dbReference>
<feature type="signal peptide" evidence="5">
    <location>
        <begin position="1"/>
        <end position="24"/>
    </location>
</feature>
<dbReference type="Pfam" id="PF00034">
    <property type="entry name" value="Cytochrom_C"/>
    <property type="match status" value="1"/>
</dbReference>
<dbReference type="InterPro" id="IPR009056">
    <property type="entry name" value="Cyt_c-like_dom"/>
</dbReference>
<evidence type="ECO:0000256" key="5">
    <source>
        <dbReference type="SAM" id="SignalP"/>
    </source>
</evidence>
<keyword evidence="2 4" id="KW-0479">Metal-binding</keyword>
<evidence type="ECO:0000256" key="2">
    <source>
        <dbReference type="ARBA" id="ARBA00022723"/>
    </source>
</evidence>
<evidence type="ECO:0000256" key="3">
    <source>
        <dbReference type="ARBA" id="ARBA00023004"/>
    </source>
</evidence>
<dbReference type="EMBL" id="SGBC01000004">
    <property type="protein sequence ID" value="RZD15791.1"/>
    <property type="molecule type" value="Genomic_DNA"/>
</dbReference>
<evidence type="ECO:0000313" key="7">
    <source>
        <dbReference type="EMBL" id="RZD15791.1"/>
    </source>
</evidence>
<sequence length="115" mass="11699">MKKITGILIIILGFVALNASIAFASSGASLFSSEGCVACHTINGNGGSVGPNLSHVGSTRSLSWIKTQITDPSAHFASGSTATINGKSFMAIMPGHKSMSAAKLNALAGYLESLK</sequence>
<dbReference type="PANTHER" id="PTHR33546:SF1">
    <property type="entry name" value="LARGE, MULTIFUNCTIONAL SECRETED PROTEIN"/>
    <property type="match status" value="1"/>
</dbReference>
<dbReference type="GO" id="GO:0009055">
    <property type="term" value="F:electron transfer activity"/>
    <property type="evidence" value="ECO:0007669"/>
    <property type="project" value="InterPro"/>
</dbReference>